<feature type="coiled-coil region" evidence="1">
    <location>
        <begin position="36"/>
        <end position="155"/>
    </location>
</feature>
<organism evidence="2">
    <name type="scientific">viral metagenome</name>
    <dbReference type="NCBI Taxonomy" id="1070528"/>
    <lineage>
        <taxon>unclassified sequences</taxon>
        <taxon>metagenomes</taxon>
        <taxon>organismal metagenomes</taxon>
    </lineage>
</organism>
<sequence length="260" mass="30531">MSSKVVAANVTTTVDYADSMMKSMLQLREQDAAWRAQELKERDEKFENKEKQWEEKFEKKEKHWEDKLEKKDTVCNQKIEKIKQECDEKIEKIKQECGEKLEKILQECDAEIKKIKQGRKDNLEDKIKKIIQDCNEKLEKKHTECEEKLAKKHTECEELTKIKTAKIRKVQSWRKTNMEKFMNSGCDEPQVIATLAKDMGNTSFMTGDIVQDRVKLMIVNDWECAAFSKRCAQVKQSMQNINNKRKHDQINCETGASVTD</sequence>
<dbReference type="AlphaFoldDB" id="A0A6C0IZL9"/>
<accession>A0A6C0IZL9</accession>
<keyword evidence="1" id="KW-0175">Coiled coil</keyword>
<reference evidence="2" key="1">
    <citation type="journal article" date="2020" name="Nature">
        <title>Giant virus diversity and host interactions through global metagenomics.</title>
        <authorList>
            <person name="Schulz F."/>
            <person name="Roux S."/>
            <person name="Paez-Espino D."/>
            <person name="Jungbluth S."/>
            <person name="Walsh D.A."/>
            <person name="Denef V.J."/>
            <person name="McMahon K.D."/>
            <person name="Konstantinidis K.T."/>
            <person name="Eloe-Fadrosh E.A."/>
            <person name="Kyrpides N.C."/>
            <person name="Woyke T."/>
        </authorList>
    </citation>
    <scope>NUCLEOTIDE SEQUENCE</scope>
    <source>
        <strain evidence="2">GVMAG-M-3300025626-8</strain>
    </source>
</reference>
<name>A0A6C0IZL9_9ZZZZ</name>
<dbReference type="EMBL" id="MN740286">
    <property type="protein sequence ID" value="QHT98020.1"/>
    <property type="molecule type" value="Genomic_DNA"/>
</dbReference>
<evidence type="ECO:0000256" key="1">
    <source>
        <dbReference type="SAM" id="Coils"/>
    </source>
</evidence>
<proteinExistence type="predicted"/>
<protein>
    <submittedName>
        <fullName evidence="2">Uncharacterized protein</fullName>
    </submittedName>
</protein>
<evidence type="ECO:0000313" key="2">
    <source>
        <dbReference type="EMBL" id="QHT98020.1"/>
    </source>
</evidence>